<dbReference type="Proteomes" id="UP000701680">
    <property type="component" value="Unassembled WGS sequence"/>
</dbReference>
<dbReference type="PANTHER" id="PTHR46558">
    <property type="entry name" value="TRACRIPTIONAL REGULATORY PROTEIN-RELATED-RELATED"/>
    <property type="match status" value="1"/>
</dbReference>
<evidence type="ECO:0000313" key="5">
    <source>
        <dbReference type="Proteomes" id="UP000528555"/>
    </source>
</evidence>
<keyword evidence="5" id="KW-1185">Reference proteome</keyword>
<dbReference type="RefSeq" id="WP_173814891.1">
    <property type="nucleotide sequence ID" value="NZ_JAAITX010000006.1"/>
</dbReference>
<dbReference type="EMBL" id="JAAITX010000006">
    <property type="protein sequence ID" value="NVH58849.1"/>
    <property type="molecule type" value="Genomic_DNA"/>
</dbReference>
<dbReference type="InterPro" id="IPR001387">
    <property type="entry name" value="Cro/C1-type_HTH"/>
</dbReference>
<dbReference type="PANTHER" id="PTHR46558:SF4">
    <property type="entry name" value="DNA-BIDING PHAGE PROTEIN"/>
    <property type="match status" value="1"/>
</dbReference>
<feature type="domain" description="HTH cro/C1-type" evidence="2">
    <location>
        <begin position="5"/>
        <end position="59"/>
    </location>
</feature>
<name>A0A850HMJ5_9FIRM</name>
<gene>
    <name evidence="4" type="ORF">G5A66_09375</name>
    <name evidence="3" type="ORF">G5A75_09395</name>
</gene>
<dbReference type="CDD" id="cd00093">
    <property type="entry name" value="HTH_XRE"/>
    <property type="match status" value="1"/>
</dbReference>
<accession>A0A850HMJ5</accession>
<dbReference type="SMART" id="SM00530">
    <property type="entry name" value="HTH_XRE"/>
    <property type="match status" value="1"/>
</dbReference>
<dbReference type="GO" id="GO:0003677">
    <property type="term" value="F:DNA binding"/>
    <property type="evidence" value="ECO:0007669"/>
    <property type="project" value="UniProtKB-KW"/>
</dbReference>
<evidence type="ECO:0000259" key="2">
    <source>
        <dbReference type="PROSITE" id="PS50943"/>
    </source>
</evidence>
<evidence type="ECO:0000313" key="3">
    <source>
        <dbReference type="EMBL" id="NSK15075.1"/>
    </source>
</evidence>
<organism evidence="4 5">
    <name type="scientific">Dorea phocaeensis</name>
    <dbReference type="NCBI Taxonomy" id="2040291"/>
    <lineage>
        <taxon>Bacteria</taxon>
        <taxon>Bacillati</taxon>
        <taxon>Bacillota</taxon>
        <taxon>Clostridia</taxon>
        <taxon>Lachnospirales</taxon>
        <taxon>Lachnospiraceae</taxon>
        <taxon>Dorea</taxon>
    </lineage>
</organism>
<protein>
    <submittedName>
        <fullName evidence="4">Helix-turn-helix transcriptional regulator</fullName>
    </submittedName>
</protein>
<reference evidence="4" key="2">
    <citation type="submission" date="2020-02" db="EMBL/GenBank/DDBJ databases">
        <authorList>
            <person name="Littmann E."/>
            <person name="Sorbara M."/>
        </authorList>
    </citation>
    <scope>NUCLEOTIDE SEQUENCE</scope>
    <source>
        <strain evidence="4">MSK.17.11</strain>
        <strain evidence="3">MSK.17.38</strain>
    </source>
</reference>
<dbReference type="Gene3D" id="1.10.260.40">
    <property type="entry name" value="lambda repressor-like DNA-binding domains"/>
    <property type="match status" value="1"/>
</dbReference>
<comment type="caution">
    <text evidence="4">The sequence shown here is derived from an EMBL/GenBank/DDBJ whole genome shotgun (WGS) entry which is preliminary data.</text>
</comment>
<reference evidence="5 6" key="1">
    <citation type="journal article" date="2020" name="Cell Host Microbe">
        <title>Functional and Genomic Variation between Human-Derived Isolates of Lachnospiraceae Reveals Inter- and Intra-Species Diversity.</title>
        <authorList>
            <person name="Sorbara M.T."/>
            <person name="Littmann E.R."/>
            <person name="Fontana E."/>
            <person name="Moody T.U."/>
            <person name="Kohout C.E."/>
            <person name="Gjonbalaj M."/>
            <person name="Eaton V."/>
            <person name="Seok R."/>
            <person name="Leiner I.M."/>
            <person name="Pamer E.G."/>
        </authorList>
    </citation>
    <scope>NUCLEOTIDE SEQUENCE [LARGE SCALE GENOMIC DNA]</scope>
    <source>
        <strain evidence="4 5">MSK.17.11</strain>
        <strain evidence="3 6">MSK.17.38</strain>
    </source>
</reference>
<keyword evidence="1" id="KW-0238">DNA-binding</keyword>
<dbReference type="InterPro" id="IPR010982">
    <property type="entry name" value="Lambda_DNA-bd_dom_sf"/>
</dbReference>
<evidence type="ECO:0000313" key="6">
    <source>
        <dbReference type="Proteomes" id="UP000701680"/>
    </source>
</evidence>
<dbReference type="AlphaFoldDB" id="A0A850HMJ5"/>
<dbReference type="SUPFAM" id="SSF47413">
    <property type="entry name" value="lambda repressor-like DNA-binding domains"/>
    <property type="match status" value="1"/>
</dbReference>
<dbReference type="PROSITE" id="PS50943">
    <property type="entry name" value="HTH_CROC1"/>
    <property type="match status" value="1"/>
</dbReference>
<dbReference type="Pfam" id="PF01381">
    <property type="entry name" value="HTH_3"/>
    <property type="match status" value="1"/>
</dbReference>
<sequence>MKKRIKLIRQNAGLTQQEFAKRIGVSRNTIATYETSGRNPIDAIVRAMCREFNVNEEWLRTGIGEMYLDSNPDVELSKWFGQLLREDSDSLKKQLILKLSKMTDAEWKLLQKMLKSPCD</sequence>
<proteinExistence type="predicted"/>
<evidence type="ECO:0000256" key="1">
    <source>
        <dbReference type="ARBA" id="ARBA00023125"/>
    </source>
</evidence>
<evidence type="ECO:0000313" key="4">
    <source>
        <dbReference type="EMBL" id="NVH58849.1"/>
    </source>
</evidence>
<dbReference type="EMBL" id="JAAIUO010000006">
    <property type="protein sequence ID" value="NSK15075.1"/>
    <property type="molecule type" value="Genomic_DNA"/>
</dbReference>
<dbReference type="Proteomes" id="UP000528555">
    <property type="component" value="Unassembled WGS sequence"/>
</dbReference>